<dbReference type="GO" id="GO:0006355">
    <property type="term" value="P:regulation of DNA-templated transcription"/>
    <property type="evidence" value="ECO:0007669"/>
    <property type="project" value="InterPro"/>
</dbReference>
<evidence type="ECO:0000256" key="1">
    <source>
        <dbReference type="ARBA" id="ARBA00022723"/>
    </source>
</evidence>
<evidence type="ECO:0000256" key="3">
    <source>
        <dbReference type="HAMAP-Rule" id="MF_00649"/>
    </source>
</evidence>
<organism evidence="4 5">
    <name type="scientific">Alteromonas genovensis</name>
    <dbReference type="NCBI Taxonomy" id="471225"/>
    <lineage>
        <taxon>Bacteria</taxon>
        <taxon>Pseudomonadati</taxon>
        <taxon>Pseudomonadota</taxon>
        <taxon>Gammaproteobacteria</taxon>
        <taxon>Alteromonadales</taxon>
        <taxon>Alteromonadaceae</taxon>
        <taxon>Alteromonas/Salinimonas group</taxon>
        <taxon>Alteromonas</taxon>
    </lineage>
</organism>
<gene>
    <name evidence="3 4" type="primary">yacG</name>
    <name evidence="4" type="ORF">GTQ48_01140</name>
</gene>
<dbReference type="EMBL" id="JAAAWO010000001">
    <property type="protein sequence ID" value="NDW14139.1"/>
    <property type="molecule type" value="Genomic_DNA"/>
</dbReference>
<comment type="subunit">
    <text evidence="3">Interacts with GyrB.</text>
</comment>
<dbReference type="Proteomes" id="UP000471381">
    <property type="component" value="Unassembled WGS sequence"/>
</dbReference>
<dbReference type="HAMAP" id="MF_00649">
    <property type="entry name" value="DNA_gyrase_inhibitor_YacG"/>
    <property type="match status" value="1"/>
</dbReference>
<feature type="binding site" evidence="3">
    <location>
        <position position="28"/>
    </location>
    <ligand>
        <name>Zn(2+)</name>
        <dbReference type="ChEBI" id="CHEBI:29105"/>
    </ligand>
</feature>
<comment type="similarity">
    <text evidence="3">Belongs to the DNA gyrase inhibitor YacG family.</text>
</comment>
<dbReference type="Pfam" id="PF03884">
    <property type="entry name" value="YacG"/>
    <property type="match status" value="1"/>
</dbReference>
<feature type="binding site" evidence="3">
    <location>
        <position position="24"/>
    </location>
    <ligand>
        <name>Zn(2+)</name>
        <dbReference type="ChEBI" id="CHEBI:29105"/>
    </ligand>
</feature>
<evidence type="ECO:0000313" key="4">
    <source>
        <dbReference type="EMBL" id="NDW14139.1"/>
    </source>
</evidence>
<reference evidence="4 5" key="1">
    <citation type="submission" date="2020-01" db="EMBL/GenBank/DDBJ databases">
        <title>Genomes of bacteria type strains.</title>
        <authorList>
            <person name="Chen J."/>
            <person name="Zhu S."/>
            <person name="Yang J."/>
        </authorList>
    </citation>
    <scope>NUCLEOTIDE SEQUENCE [LARGE SCALE GENOMIC DNA]</scope>
    <source>
        <strain evidence="4 5">LMG 24078</strain>
    </source>
</reference>
<dbReference type="Gene3D" id="3.30.50.10">
    <property type="entry name" value="Erythroid Transcription Factor GATA-1, subunit A"/>
    <property type="match status" value="1"/>
</dbReference>
<keyword evidence="1 3" id="KW-0479">Metal-binding</keyword>
<dbReference type="PANTHER" id="PTHR36150">
    <property type="entry name" value="DNA GYRASE INHIBITOR YACG"/>
    <property type="match status" value="1"/>
</dbReference>
<keyword evidence="2 3" id="KW-0862">Zinc</keyword>
<dbReference type="SUPFAM" id="SSF57716">
    <property type="entry name" value="Glucocorticoid receptor-like (DNA-binding domain)"/>
    <property type="match status" value="1"/>
</dbReference>
<protein>
    <recommendedName>
        <fullName evidence="3">DNA gyrase inhibitor YacG</fullName>
    </recommendedName>
</protein>
<name>A0A6N9TF24_9ALTE</name>
<comment type="caution">
    <text evidence="4">The sequence shown here is derived from an EMBL/GenBank/DDBJ whole genome shotgun (WGS) entry which is preliminary data.</text>
</comment>
<evidence type="ECO:0000256" key="2">
    <source>
        <dbReference type="ARBA" id="ARBA00022833"/>
    </source>
</evidence>
<dbReference type="NCBIfam" id="NF001638">
    <property type="entry name" value="PRK00418.1"/>
    <property type="match status" value="1"/>
</dbReference>
<dbReference type="InterPro" id="IPR005584">
    <property type="entry name" value="DNA_gyrase_inhibitor_YacG"/>
</dbReference>
<dbReference type="PANTHER" id="PTHR36150:SF1">
    <property type="entry name" value="DNA GYRASE INHIBITOR YACG"/>
    <property type="match status" value="1"/>
</dbReference>
<dbReference type="InterPro" id="IPR013088">
    <property type="entry name" value="Znf_NHR/GATA"/>
</dbReference>
<accession>A0A6N9TF24</accession>
<comment type="cofactor">
    <cofactor evidence="3">
        <name>Zn(2+)</name>
        <dbReference type="ChEBI" id="CHEBI:29105"/>
    </cofactor>
    <text evidence="3">Binds 1 zinc ion.</text>
</comment>
<dbReference type="RefSeq" id="WP_032097484.1">
    <property type="nucleotide sequence ID" value="NZ_JAAAWO010000001.1"/>
</dbReference>
<dbReference type="AlphaFoldDB" id="A0A6N9TF24"/>
<comment type="function">
    <text evidence="3">Inhibits all the catalytic activities of DNA gyrase by preventing its interaction with DNA. Acts by binding directly to the C-terminal domain of GyrB, which probably disrupts DNA binding by the gyrase.</text>
</comment>
<sequence>MEVKCPICTKPVVWSPQSEYRPFCSKKCQLIDLGEWAGEDRKIAGKPAQDATPQAMDIEEIEAMLAQQPNDFFKH</sequence>
<proteinExistence type="inferred from homology"/>
<dbReference type="GO" id="GO:0008657">
    <property type="term" value="F:DNA topoisomerase type II (double strand cut, ATP-hydrolyzing) inhibitor activity"/>
    <property type="evidence" value="ECO:0007669"/>
    <property type="project" value="UniProtKB-UniRule"/>
</dbReference>
<feature type="binding site" evidence="3">
    <location>
        <position position="8"/>
    </location>
    <ligand>
        <name>Zn(2+)</name>
        <dbReference type="ChEBI" id="CHEBI:29105"/>
    </ligand>
</feature>
<keyword evidence="5" id="KW-1185">Reference proteome</keyword>
<feature type="binding site" evidence="3">
    <location>
        <position position="5"/>
    </location>
    <ligand>
        <name>Zn(2+)</name>
        <dbReference type="ChEBI" id="CHEBI:29105"/>
    </ligand>
</feature>
<evidence type="ECO:0000313" key="5">
    <source>
        <dbReference type="Proteomes" id="UP000471381"/>
    </source>
</evidence>
<dbReference type="GO" id="GO:0008270">
    <property type="term" value="F:zinc ion binding"/>
    <property type="evidence" value="ECO:0007669"/>
    <property type="project" value="UniProtKB-UniRule"/>
</dbReference>